<name>A0A5N1BQL5_9LACT</name>
<dbReference type="Proteomes" id="UP000326476">
    <property type="component" value="Unassembled WGS sequence"/>
</dbReference>
<comment type="caution">
    <text evidence="1">The sequence shown here is derived from an EMBL/GenBank/DDBJ whole genome shotgun (WGS) entry which is preliminary data.</text>
</comment>
<evidence type="ECO:0000313" key="1">
    <source>
        <dbReference type="EMBL" id="KAA9240632.1"/>
    </source>
</evidence>
<dbReference type="AlphaFoldDB" id="A0A5N1BQL5"/>
<keyword evidence="2" id="KW-1185">Reference proteome</keyword>
<evidence type="ECO:0000313" key="2">
    <source>
        <dbReference type="Proteomes" id="UP000326476"/>
    </source>
</evidence>
<proteinExistence type="predicted"/>
<gene>
    <name evidence="1" type="ORF">F6I34_04480</name>
</gene>
<sequence length="92" mass="10572">MERECELTTKSETLEEICGNLRRRLPNISEAEFTFVSEQVWNRVRQARQRARPLEENGAKILKENLSPFSEEDACSALGAGLERECELTTKK</sequence>
<dbReference type="RefSeq" id="WP_146743576.1">
    <property type="nucleotide sequence ID" value="NZ_QMGY01000002.1"/>
</dbReference>
<dbReference type="EMBL" id="VYVN01000008">
    <property type="protein sequence ID" value="KAA9240632.1"/>
    <property type="molecule type" value="Genomic_DNA"/>
</dbReference>
<reference evidence="2" key="1">
    <citation type="submission" date="2019-09" db="EMBL/GenBank/DDBJ databases">
        <title>Draft genome sequence assemblies of isolates from the urinary tract.</title>
        <authorList>
            <person name="Mores C.R."/>
            <person name="Putonti C."/>
            <person name="Wolfe A.J."/>
        </authorList>
    </citation>
    <scope>NUCLEOTIDE SEQUENCE [LARGE SCALE GENOMIC DNA]</scope>
    <source>
        <strain evidence="2">UMB8614</strain>
    </source>
</reference>
<protein>
    <submittedName>
        <fullName evidence="1">Uncharacterized protein</fullName>
    </submittedName>
</protein>
<organism evidence="1 2">
    <name type="scientific">Aerococcus tenax</name>
    <dbReference type="NCBI Taxonomy" id="3078812"/>
    <lineage>
        <taxon>Bacteria</taxon>
        <taxon>Bacillati</taxon>
        <taxon>Bacillota</taxon>
        <taxon>Bacilli</taxon>
        <taxon>Lactobacillales</taxon>
        <taxon>Aerococcaceae</taxon>
        <taxon>Aerococcus</taxon>
    </lineage>
</organism>
<accession>A0A5N1BQL5</accession>